<proteinExistence type="predicted"/>
<organism evidence="2 3">
    <name type="scientific">Ectobacillus antri</name>
    <dbReference type="NCBI Taxonomy" id="2486280"/>
    <lineage>
        <taxon>Bacteria</taxon>
        <taxon>Bacillati</taxon>
        <taxon>Bacillota</taxon>
        <taxon>Bacilli</taxon>
        <taxon>Bacillales</taxon>
        <taxon>Bacillaceae</taxon>
        <taxon>Ectobacillus</taxon>
    </lineage>
</organism>
<comment type="caution">
    <text evidence="2">The sequence shown here is derived from an EMBL/GenBank/DDBJ whole genome shotgun (WGS) entry which is preliminary data.</text>
</comment>
<keyword evidence="1" id="KW-0472">Membrane</keyword>
<protein>
    <submittedName>
        <fullName evidence="2">Uncharacterized protein</fullName>
    </submittedName>
</protein>
<reference evidence="2 3" key="1">
    <citation type="submission" date="2023-04" db="EMBL/GenBank/DDBJ databases">
        <title>Ectobacillus antri isolated from activated sludge.</title>
        <authorList>
            <person name="Yan P."/>
            <person name="Liu X."/>
        </authorList>
    </citation>
    <scope>NUCLEOTIDE SEQUENCE [LARGE SCALE GENOMIC DNA]</scope>
    <source>
        <strain evidence="2 3">C18H</strain>
    </source>
</reference>
<keyword evidence="1" id="KW-1133">Transmembrane helix</keyword>
<dbReference type="RefSeq" id="WP_278018730.1">
    <property type="nucleotide sequence ID" value="NZ_JARRRY010000038.1"/>
</dbReference>
<evidence type="ECO:0000256" key="1">
    <source>
        <dbReference type="SAM" id="Phobius"/>
    </source>
</evidence>
<accession>A0ABT6H8L5</accession>
<sequence>MNILRKPLFWILVIVLSGFMGAYLTDEQEQLPFPQIEKINE</sequence>
<keyword evidence="1" id="KW-0812">Transmembrane</keyword>
<keyword evidence="3" id="KW-1185">Reference proteome</keyword>
<dbReference type="EMBL" id="JARULN010000040">
    <property type="protein sequence ID" value="MDG5755657.1"/>
    <property type="molecule type" value="Genomic_DNA"/>
</dbReference>
<dbReference type="Proteomes" id="UP001218246">
    <property type="component" value="Unassembled WGS sequence"/>
</dbReference>
<evidence type="ECO:0000313" key="3">
    <source>
        <dbReference type="Proteomes" id="UP001218246"/>
    </source>
</evidence>
<name>A0ABT6H8L5_9BACI</name>
<feature type="transmembrane region" description="Helical" evidence="1">
    <location>
        <begin position="7"/>
        <end position="24"/>
    </location>
</feature>
<evidence type="ECO:0000313" key="2">
    <source>
        <dbReference type="EMBL" id="MDG5755657.1"/>
    </source>
</evidence>
<gene>
    <name evidence="2" type="ORF">P6P90_17355</name>
</gene>